<evidence type="ECO:0000256" key="7">
    <source>
        <dbReference type="ARBA" id="ARBA00023277"/>
    </source>
</evidence>
<dbReference type="InterPro" id="IPR053715">
    <property type="entry name" value="GH4_Enzyme_sf"/>
</dbReference>
<dbReference type="PANTHER" id="PTHR32092:SF6">
    <property type="entry name" value="ALPHA-GALACTOSIDASE"/>
    <property type="match status" value="1"/>
</dbReference>
<dbReference type="Proteomes" id="UP000730482">
    <property type="component" value="Unassembled WGS sequence"/>
</dbReference>
<evidence type="ECO:0000256" key="1">
    <source>
        <dbReference type="ARBA" id="ARBA00001936"/>
    </source>
</evidence>
<proteinExistence type="inferred from homology"/>
<reference evidence="11 12" key="1">
    <citation type="submission" date="2020-02" db="EMBL/GenBank/DDBJ databases">
        <title>Acidophilic actinobacteria isolated from forest soil.</title>
        <authorList>
            <person name="Golinska P."/>
        </authorList>
    </citation>
    <scope>NUCLEOTIDE SEQUENCE [LARGE SCALE GENOMIC DNA]</scope>
    <source>
        <strain evidence="11 12">NL8</strain>
    </source>
</reference>
<dbReference type="InterPro" id="IPR036291">
    <property type="entry name" value="NAD(P)-bd_dom_sf"/>
</dbReference>
<name>A0ABS5KPV5_9ACTN</name>
<dbReference type="PRINTS" id="PR00732">
    <property type="entry name" value="GLHYDRLASE4"/>
</dbReference>
<dbReference type="SUPFAM" id="SSF56327">
    <property type="entry name" value="LDH C-terminal domain-like"/>
    <property type="match status" value="1"/>
</dbReference>
<dbReference type="RefSeq" id="WP_212009658.1">
    <property type="nucleotide sequence ID" value="NZ_JAAFYZ010000041.1"/>
</dbReference>
<dbReference type="NCBIfam" id="NF011657">
    <property type="entry name" value="PRK15076.1"/>
    <property type="match status" value="1"/>
</dbReference>
<evidence type="ECO:0000256" key="2">
    <source>
        <dbReference type="ARBA" id="ARBA00010141"/>
    </source>
</evidence>
<dbReference type="Pfam" id="PF02056">
    <property type="entry name" value="Glyco_hydro_4"/>
    <property type="match status" value="1"/>
</dbReference>
<evidence type="ECO:0000256" key="6">
    <source>
        <dbReference type="ARBA" id="ARBA00023211"/>
    </source>
</evidence>
<protein>
    <submittedName>
        <fullName evidence="11">Alpha-galactosidase</fullName>
        <ecNumber evidence="11">3.2.1.22</ecNumber>
    </submittedName>
</protein>
<comment type="cofactor">
    <cofactor evidence="9">
        <name>NAD(+)</name>
        <dbReference type="ChEBI" id="CHEBI:57540"/>
    </cofactor>
    <text evidence="9">Binds 1 NAD(+) per subunit.</text>
</comment>
<dbReference type="GO" id="GO:0004557">
    <property type="term" value="F:alpha-galactosidase activity"/>
    <property type="evidence" value="ECO:0007669"/>
    <property type="project" value="UniProtKB-EC"/>
</dbReference>
<evidence type="ECO:0000256" key="8">
    <source>
        <dbReference type="ARBA" id="ARBA00023295"/>
    </source>
</evidence>
<dbReference type="PANTHER" id="PTHR32092">
    <property type="entry name" value="6-PHOSPHO-BETA-GLUCOSIDASE-RELATED"/>
    <property type="match status" value="1"/>
</dbReference>
<dbReference type="InterPro" id="IPR022616">
    <property type="entry name" value="Glyco_hydro_4_C"/>
</dbReference>
<dbReference type="EMBL" id="JAAFYZ010000041">
    <property type="protein sequence ID" value="MBS2548082.1"/>
    <property type="molecule type" value="Genomic_DNA"/>
</dbReference>
<evidence type="ECO:0000256" key="4">
    <source>
        <dbReference type="ARBA" id="ARBA00022801"/>
    </source>
</evidence>
<gene>
    <name evidence="11" type="primary">melA</name>
    <name evidence="11" type="ORF">KGQ19_14535</name>
</gene>
<evidence type="ECO:0000259" key="10">
    <source>
        <dbReference type="Pfam" id="PF11975"/>
    </source>
</evidence>
<evidence type="ECO:0000256" key="3">
    <source>
        <dbReference type="ARBA" id="ARBA00022723"/>
    </source>
</evidence>
<accession>A0ABS5KPV5</accession>
<sequence>MFRIAFVGAGSVVFTRQLLHDILSFPELSGVAIALHDIDPERLQVAAALADRAAQTLGAKPTVTATTDRRAALAGADVVVNMIAVGGHRATVTDFEVPAAAGVRQTIADTLGVGGIFRALRTFPVLQALAADMAEVCPDAWLLNYTNPMAMNIQYLSRIAPRLKVAGLCHSVYWTVRGLCEIIGVPHDEVDVLSAGVNHQAWILRWQHLGRDLYPELDAAIAARPDLARRVRVDMYRRLGYYPTETSEHSSEYVPWYLGHDSEIARLRIPVGDYVAISAENLAEYAALRAAVAEGAAPADGWESDAAEYAPQVIHSLVTGTQRTIQVNTANTGLITNLPAGAAVEVPATLDRLGVHPHYVGELPVQLAAPNRHFLNVVDLVVAAAVEGDPRHIRHAAMADPATAAALTVEQIWTLCDAMVEAHREVLPEPLRRSPLTAGGAR</sequence>
<evidence type="ECO:0000313" key="11">
    <source>
        <dbReference type="EMBL" id="MBS2548082.1"/>
    </source>
</evidence>
<keyword evidence="12" id="KW-1185">Reference proteome</keyword>
<keyword evidence="4 9" id="KW-0378">Hydrolase</keyword>
<dbReference type="InterPro" id="IPR001088">
    <property type="entry name" value="Glyco_hydro_4"/>
</dbReference>
<keyword evidence="6" id="KW-0464">Manganese</keyword>
<comment type="caution">
    <text evidence="11">The sequence shown here is derived from an EMBL/GenBank/DDBJ whole genome shotgun (WGS) entry which is preliminary data.</text>
</comment>
<keyword evidence="3" id="KW-0479">Metal-binding</keyword>
<organism evidence="11 12">
    <name type="scientific">Catenulispora pinistramenti</name>
    <dbReference type="NCBI Taxonomy" id="2705254"/>
    <lineage>
        <taxon>Bacteria</taxon>
        <taxon>Bacillati</taxon>
        <taxon>Actinomycetota</taxon>
        <taxon>Actinomycetes</taxon>
        <taxon>Catenulisporales</taxon>
        <taxon>Catenulisporaceae</taxon>
        <taxon>Catenulispora</taxon>
    </lineage>
</organism>
<evidence type="ECO:0000313" key="12">
    <source>
        <dbReference type="Proteomes" id="UP000730482"/>
    </source>
</evidence>
<dbReference type="EC" id="3.2.1.22" evidence="11"/>
<keyword evidence="8 9" id="KW-0326">Glycosidase</keyword>
<dbReference type="Gene3D" id="3.90.1820.10">
    <property type="entry name" value="AglA-like glucosidase"/>
    <property type="match status" value="1"/>
</dbReference>
<dbReference type="InterPro" id="IPR015955">
    <property type="entry name" value="Lactate_DH/Glyco_Ohase_4_C"/>
</dbReference>
<comment type="similarity">
    <text evidence="2 9">Belongs to the glycosyl hydrolase 4 family.</text>
</comment>
<dbReference type="Pfam" id="PF11975">
    <property type="entry name" value="Glyco_hydro_4C"/>
    <property type="match status" value="1"/>
</dbReference>
<keyword evidence="5 9" id="KW-0520">NAD</keyword>
<comment type="cofactor">
    <cofactor evidence="1">
        <name>Mn(2+)</name>
        <dbReference type="ChEBI" id="CHEBI:29035"/>
    </cofactor>
</comment>
<keyword evidence="7" id="KW-0119">Carbohydrate metabolism</keyword>
<feature type="domain" description="Glycosyl hydrolase family 4 C-terminal" evidence="10">
    <location>
        <begin position="195"/>
        <end position="403"/>
    </location>
</feature>
<evidence type="ECO:0000256" key="5">
    <source>
        <dbReference type="ARBA" id="ARBA00023027"/>
    </source>
</evidence>
<dbReference type="SUPFAM" id="SSF51735">
    <property type="entry name" value="NAD(P)-binding Rossmann-fold domains"/>
    <property type="match status" value="1"/>
</dbReference>
<evidence type="ECO:0000256" key="9">
    <source>
        <dbReference type="RuleBase" id="RU361152"/>
    </source>
</evidence>